<accession>A0ABD1ZN55</accession>
<reference evidence="2 3" key="1">
    <citation type="submission" date="2024-09" db="EMBL/GenBank/DDBJ databases">
        <title>Chromosome-scale assembly of Riccia fluitans.</title>
        <authorList>
            <person name="Paukszto L."/>
            <person name="Sawicki J."/>
            <person name="Karawczyk K."/>
            <person name="Piernik-Szablinska J."/>
            <person name="Szczecinska M."/>
            <person name="Mazdziarz M."/>
        </authorList>
    </citation>
    <scope>NUCLEOTIDE SEQUENCE [LARGE SCALE GENOMIC DNA]</scope>
    <source>
        <strain evidence="2">Rf_01</strain>
        <tissue evidence="2">Aerial parts of the thallus</tissue>
    </source>
</reference>
<organism evidence="2 3">
    <name type="scientific">Riccia fluitans</name>
    <dbReference type="NCBI Taxonomy" id="41844"/>
    <lineage>
        <taxon>Eukaryota</taxon>
        <taxon>Viridiplantae</taxon>
        <taxon>Streptophyta</taxon>
        <taxon>Embryophyta</taxon>
        <taxon>Marchantiophyta</taxon>
        <taxon>Marchantiopsida</taxon>
        <taxon>Marchantiidae</taxon>
        <taxon>Marchantiales</taxon>
        <taxon>Ricciaceae</taxon>
        <taxon>Riccia</taxon>
    </lineage>
</organism>
<proteinExistence type="predicted"/>
<name>A0ABD1ZN55_9MARC</name>
<comment type="caution">
    <text evidence="2">The sequence shown here is derived from an EMBL/GenBank/DDBJ whole genome shotgun (WGS) entry which is preliminary data.</text>
</comment>
<keyword evidence="1" id="KW-0472">Membrane</keyword>
<gene>
    <name evidence="2" type="ORF">R1flu_021018</name>
</gene>
<keyword evidence="1" id="KW-0812">Transmembrane</keyword>
<feature type="transmembrane region" description="Helical" evidence="1">
    <location>
        <begin position="6"/>
        <end position="29"/>
    </location>
</feature>
<evidence type="ECO:0000313" key="3">
    <source>
        <dbReference type="Proteomes" id="UP001605036"/>
    </source>
</evidence>
<sequence>MAGFSVYRTVLGLVFFITLYMVGAAISYLSFSTSLNASSVGGIADSSSDHDTAIRHSLLEGEQSSWRKPTALRRARDGAAFDKKVLRFVNRIVNLEKAFRSAQQSFLSHRQMYQLKEMATQLKLVKTLFERSLFLMELADLTSHRTDSSSWIDWDQLEPAAKELEENIKTVGLKDENKLDPNLHVCFRKTSLVAPSRK</sequence>
<evidence type="ECO:0000313" key="2">
    <source>
        <dbReference type="EMBL" id="KAL2652890.1"/>
    </source>
</evidence>
<dbReference type="EMBL" id="JBHFFA010000001">
    <property type="protein sequence ID" value="KAL2652890.1"/>
    <property type="molecule type" value="Genomic_DNA"/>
</dbReference>
<dbReference type="AlphaFoldDB" id="A0ABD1ZN55"/>
<keyword evidence="1" id="KW-1133">Transmembrane helix</keyword>
<keyword evidence="3" id="KW-1185">Reference proteome</keyword>
<protein>
    <submittedName>
        <fullName evidence="2">Uncharacterized protein</fullName>
    </submittedName>
</protein>
<dbReference type="Proteomes" id="UP001605036">
    <property type="component" value="Unassembled WGS sequence"/>
</dbReference>
<evidence type="ECO:0000256" key="1">
    <source>
        <dbReference type="SAM" id="Phobius"/>
    </source>
</evidence>